<dbReference type="InterPro" id="IPR019199">
    <property type="entry name" value="Virulence_VapD/CRISPR_Cas2"/>
</dbReference>
<evidence type="ECO:0000256" key="6">
    <source>
        <dbReference type="ARBA" id="ARBA00022801"/>
    </source>
</evidence>
<dbReference type="Pfam" id="PF09827">
    <property type="entry name" value="CRISPR_Cas2"/>
    <property type="match status" value="1"/>
</dbReference>
<keyword evidence="3 9" id="KW-0540">Nuclease</keyword>
<dbReference type="STRING" id="573413.Spirs_1075"/>
<dbReference type="GO" id="GO:0046872">
    <property type="term" value="F:metal ion binding"/>
    <property type="evidence" value="ECO:0007669"/>
    <property type="project" value="UniProtKB-UniRule"/>
</dbReference>
<dbReference type="GO" id="GO:0051607">
    <property type="term" value="P:defense response to virus"/>
    <property type="evidence" value="ECO:0007669"/>
    <property type="project" value="UniProtKB-UniRule"/>
</dbReference>
<dbReference type="RefSeq" id="WP_013253672.1">
    <property type="nucleotide sequence ID" value="NC_014364.1"/>
</dbReference>
<reference evidence="11 12" key="1">
    <citation type="journal article" date="2010" name="Stand. Genomic Sci.">
        <title>Complete genome sequence of Spirochaeta smaragdinae type strain (SEBR 4228).</title>
        <authorList>
            <person name="Mavromatis K."/>
            <person name="Yasawong M."/>
            <person name="Chertkov O."/>
            <person name="Lapidus A."/>
            <person name="Lucas S."/>
            <person name="Nolan M."/>
            <person name="Del Rio T.G."/>
            <person name="Tice H."/>
            <person name="Cheng J.F."/>
            <person name="Pitluck S."/>
            <person name="Liolios K."/>
            <person name="Ivanova N."/>
            <person name="Tapia R."/>
            <person name="Han C."/>
            <person name="Bruce D."/>
            <person name="Goodwin L."/>
            <person name="Pati A."/>
            <person name="Chen A."/>
            <person name="Palaniappan K."/>
            <person name="Land M."/>
            <person name="Hauser L."/>
            <person name="Chang Y.J."/>
            <person name="Jeffries C.D."/>
            <person name="Detter J.C."/>
            <person name="Rohde M."/>
            <person name="Brambilla E."/>
            <person name="Spring S."/>
            <person name="Goker M."/>
            <person name="Sikorski J."/>
            <person name="Woyke T."/>
            <person name="Bristow J."/>
            <person name="Eisen J.A."/>
            <person name="Markowitz V."/>
            <person name="Hugenholtz P."/>
            <person name="Klenk H.P."/>
            <person name="Kyrpides N.C."/>
        </authorList>
    </citation>
    <scope>NUCLEOTIDE SEQUENCE [LARGE SCALE GENOMIC DNA]</scope>
    <source>
        <strain evidence="12">DSM 11293 / JCM 15392 / SEBR 4228</strain>
    </source>
</reference>
<dbReference type="GO" id="GO:0016787">
    <property type="term" value="F:hydrolase activity"/>
    <property type="evidence" value="ECO:0007669"/>
    <property type="project" value="UniProtKB-KW"/>
</dbReference>
<evidence type="ECO:0000256" key="1">
    <source>
        <dbReference type="ARBA" id="ARBA00001946"/>
    </source>
</evidence>
<name>E1R0V9_SEDSS</name>
<dbReference type="EMBL" id="CP002116">
    <property type="protein sequence ID" value="ADK80208.1"/>
    <property type="molecule type" value="Genomic_DNA"/>
</dbReference>
<evidence type="ECO:0000256" key="10">
    <source>
        <dbReference type="PIRNR" id="PIRNR032582"/>
    </source>
</evidence>
<evidence type="ECO:0000256" key="9">
    <source>
        <dbReference type="HAMAP-Rule" id="MF_01471"/>
    </source>
</evidence>
<dbReference type="KEGG" id="ssm:Spirs_1075"/>
<evidence type="ECO:0000256" key="8">
    <source>
        <dbReference type="ARBA" id="ARBA00023118"/>
    </source>
</evidence>
<dbReference type="OrthoDB" id="9798176at2"/>
<dbReference type="Gene3D" id="3.30.70.240">
    <property type="match status" value="1"/>
</dbReference>
<evidence type="ECO:0000313" key="12">
    <source>
        <dbReference type="Proteomes" id="UP000002318"/>
    </source>
</evidence>
<dbReference type="PANTHER" id="PTHR34405">
    <property type="entry name" value="CRISPR-ASSOCIATED ENDORIBONUCLEASE CAS2"/>
    <property type="match status" value="1"/>
</dbReference>
<dbReference type="CDD" id="cd09725">
    <property type="entry name" value="Cas2_I_II_III"/>
    <property type="match status" value="1"/>
</dbReference>
<keyword evidence="8 9" id="KW-0051">Antiviral defense</keyword>
<dbReference type="AlphaFoldDB" id="E1R0V9"/>
<evidence type="ECO:0000256" key="7">
    <source>
        <dbReference type="ARBA" id="ARBA00022842"/>
    </source>
</evidence>
<comment type="subunit">
    <text evidence="9">Homodimer, forms a heterotetramer with a Cas1 homodimer.</text>
</comment>
<keyword evidence="5 9" id="KW-0255">Endonuclease</keyword>
<sequence>MRVVVSYDVRTDTSEGRRRLRRIAKLCESNGVRVQYSVFECQVDSAEWVKMKDKIVKIINEDEDSVRVYFLGSNWQRKISHIGLKKHFDVVDDTLIL</sequence>
<feature type="binding site" evidence="9">
    <location>
        <position position="8"/>
    </location>
    <ligand>
        <name>Mg(2+)</name>
        <dbReference type="ChEBI" id="CHEBI:18420"/>
        <note>catalytic</note>
    </ligand>
</feature>
<keyword evidence="7 9" id="KW-0460">Magnesium</keyword>
<comment type="similarity">
    <text evidence="2 9 10">Belongs to the CRISPR-associated endoribonuclease Cas2 protein family.</text>
</comment>
<comment type="function">
    <text evidence="9">CRISPR (clustered regularly interspaced short palindromic repeat), is an adaptive immune system that provides protection against mobile genetic elements (viruses, transposable elements and conjugative plasmids). CRISPR clusters contain sequences complementary to antecedent mobile elements and target invading nucleic acids. CRISPR clusters are transcribed and processed into CRISPR RNA (crRNA). Functions as a ssRNA-specific endoribonuclease. Involved in the integration of spacer DNA into the CRISPR cassette.</text>
</comment>
<dbReference type="PANTHER" id="PTHR34405:SF3">
    <property type="entry name" value="CRISPR-ASSOCIATED ENDORIBONUCLEASE CAS2 3"/>
    <property type="match status" value="1"/>
</dbReference>
<keyword evidence="6 9" id="KW-0378">Hydrolase</keyword>
<dbReference type="GO" id="GO:0043571">
    <property type="term" value="P:maintenance of CRISPR repeat elements"/>
    <property type="evidence" value="ECO:0007669"/>
    <property type="project" value="UniProtKB-UniRule"/>
</dbReference>
<accession>E1R0V9</accession>
<dbReference type="PIRSF" id="PIRSF032582">
    <property type="entry name" value="Cas2"/>
    <property type="match status" value="1"/>
</dbReference>
<dbReference type="Proteomes" id="UP000002318">
    <property type="component" value="Chromosome"/>
</dbReference>
<keyword evidence="12" id="KW-1185">Reference proteome</keyword>
<comment type="cofactor">
    <cofactor evidence="1 9">
        <name>Mg(2+)</name>
        <dbReference type="ChEBI" id="CHEBI:18420"/>
    </cofactor>
</comment>
<gene>
    <name evidence="9" type="primary">cas2</name>
    <name evidence="11" type="ordered locus">Spirs_1075</name>
</gene>
<evidence type="ECO:0000256" key="3">
    <source>
        <dbReference type="ARBA" id="ARBA00022722"/>
    </source>
</evidence>
<dbReference type="EC" id="3.1.-.-" evidence="9"/>
<organism evidence="11 12">
    <name type="scientific">Sediminispirochaeta smaragdinae (strain DSM 11293 / JCM 15392 / SEBR 4228)</name>
    <name type="common">Spirochaeta smaragdinae</name>
    <dbReference type="NCBI Taxonomy" id="573413"/>
    <lineage>
        <taxon>Bacteria</taxon>
        <taxon>Pseudomonadati</taxon>
        <taxon>Spirochaetota</taxon>
        <taxon>Spirochaetia</taxon>
        <taxon>Spirochaetales</taxon>
        <taxon>Spirochaetaceae</taxon>
        <taxon>Sediminispirochaeta</taxon>
    </lineage>
</organism>
<evidence type="ECO:0000256" key="4">
    <source>
        <dbReference type="ARBA" id="ARBA00022723"/>
    </source>
</evidence>
<dbReference type="InterPro" id="IPR021127">
    <property type="entry name" value="CRISPR_associated_Cas2"/>
</dbReference>
<proteinExistence type="inferred from homology"/>
<evidence type="ECO:0000256" key="2">
    <source>
        <dbReference type="ARBA" id="ARBA00009959"/>
    </source>
</evidence>
<dbReference type="eggNOG" id="COG1343">
    <property type="taxonomic scope" value="Bacteria"/>
</dbReference>
<keyword evidence="4 9" id="KW-0479">Metal-binding</keyword>
<dbReference type="HAMAP" id="MF_01471">
    <property type="entry name" value="Cas2"/>
    <property type="match status" value="1"/>
</dbReference>
<dbReference type="SUPFAM" id="SSF143430">
    <property type="entry name" value="TTP0101/SSO1404-like"/>
    <property type="match status" value="1"/>
</dbReference>
<evidence type="ECO:0000256" key="5">
    <source>
        <dbReference type="ARBA" id="ARBA00022759"/>
    </source>
</evidence>
<dbReference type="HOGENOM" id="CLU_161124_3_1_12"/>
<dbReference type="NCBIfam" id="TIGR01573">
    <property type="entry name" value="cas2"/>
    <property type="match status" value="1"/>
</dbReference>
<dbReference type="GO" id="GO:0004521">
    <property type="term" value="F:RNA endonuclease activity"/>
    <property type="evidence" value="ECO:0007669"/>
    <property type="project" value="UniProtKB-UniRule"/>
</dbReference>
<protein>
    <recommendedName>
        <fullName evidence="9">CRISPR-associated endoribonuclease Cas2</fullName>
        <ecNumber evidence="9">3.1.-.-</ecNumber>
    </recommendedName>
</protein>
<evidence type="ECO:0000313" key="11">
    <source>
        <dbReference type="EMBL" id="ADK80208.1"/>
    </source>
</evidence>